<keyword evidence="4" id="KW-1185">Reference proteome</keyword>
<keyword evidence="1" id="KW-0732">Signal</keyword>
<reference evidence="2" key="1">
    <citation type="submission" date="2007-03" db="EMBL/GenBank/DDBJ databases">
        <title>Annotation of Culex pipiens quinquefasciatus.</title>
        <authorList>
            <consortium name="The Broad Institute Genome Sequencing Platform"/>
            <person name="Atkinson P.W."/>
            <person name="Hemingway J."/>
            <person name="Christensen B.M."/>
            <person name="Higgs S."/>
            <person name="Kodira C."/>
            <person name="Hannick L."/>
            <person name="Megy K."/>
            <person name="O'Leary S."/>
            <person name="Pearson M."/>
            <person name="Haas B.J."/>
            <person name="Mauceli E."/>
            <person name="Wortman J.R."/>
            <person name="Lee N.H."/>
            <person name="Guigo R."/>
            <person name="Stanke M."/>
            <person name="Alvarado L."/>
            <person name="Amedeo P."/>
            <person name="Antoine C.H."/>
            <person name="Arensburger P."/>
            <person name="Bidwell S.L."/>
            <person name="Crawford M."/>
            <person name="Camaro F."/>
            <person name="Devon K."/>
            <person name="Engels R."/>
            <person name="Hammond M."/>
            <person name="Howarth C."/>
            <person name="Koehrsen M."/>
            <person name="Lawson D."/>
            <person name="Montgomery P."/>
            <person name="Nene V."/>
            <person name="Nusbaum C."/>
            <person name="Puiu D."/>
            <person name="Romero-Severson J."/>
            <person name="Severson D.W."/>
            <person name="Shumway M."/>
            <person name="Sisk P."/>
            <person name="Stolte C."/>
            <person name="Zeng Q."/>
            <person name="Eisenstadt E."/>
            <person name="Fraser-Liggett C."/>
            <person name="Strausberg R."/>
            <person name="Galagan J."/>
            <person name="Birren B."/>
            <person name="Collins F.H."/>
        </authorList>
    </citation>
    <scope>NUCLEOTIDE SEQUENCE [LARGE SCALE GENOMIC DNA]</scope>
    <source>
        <strain evidence="2">JHB</strain>
    </source>
</reference>
<dbReference type="OMA" id="QARVESC"/>
<dbReference type="EMBL" id="DS231890">
    <property type="protein sequence ID" value="EDS43818.1"/>
    <property type="molecule type" value="Genomic_DNA"/>
</dbReference>
<dbReference type="InParanoid" id="B0WCU2"/>
<dbReference type="KEGG" id="cqu:CpipJ_CPIJ004877"/>
<organism>
    <name type="scientific">Culex quinquefasciatus</name>
    <name type="common">Southern house mosquito</name>
    <name type="synonym">Culex pungens</name>
    <dbReference type="NCBI Taxonomy" id="7176"/>
    <lineage>
        <taxon>Eukaryota</taxon>
        <taxon>Metazoa</taxon>
        <taxon>Ecdysozoa</taxon>
        <taxon>Arthropoda</taxon>
        <taxon>Hexapoda</taxon>
        <taxon>Insecta</taxon>
        <taxon>Pterygota</taxon>
        <taxon>Neoptera</taxon>
        <taxon>Endopterygota</taxon>
        <taxon>Diptera</taxon>
        <taxon>Nematocera</taxon>
        <taxon>Culicoidea</taxon>
        <taxon>Culicidae</taxon>
        <taxon>Culicinae</taxon>
        <taxon>Culicini</taxon>
        <taxon>Culex</taxon>
        <taxon>Culex</taxon>
    </lineage>
</organism>
<accession>B0WCU2</accession>
<dbReference type="AlphaFoldDB" id="B0WCU2"/>
<proteinExistence type="predicted"/>
<evidence type="ECO:0000256" key="1">
    <source>
        <dbReference type="SAM" id="SignalP"/>
    </source>
</evidence>
<dbReference type="OrthoDB" id="7737232at2759"/>
<sequence>MNRFLFASLILGICGGARADLGLKLTIPELVPGVTKAINRGVVELIKANATTRTIAEQDTSGVVVTLTAVVNNVTSPLNRLLGTTLSAASDKTSKSQTLFANLATLVSSTKEAIDKALTASESMEWDVRASQFEGIQGNISVIASYLSQLQDGFTVLSTAVSLAENSEVPVTSENVAEFFSSSIIDTVIHALQNITRSVNNLAPIVIEITKDKTASQNAVSVINTSITNAVRALQAPTAAFNRSLAEANGTALTNANGLQQAILALYTTITGRPQNYNGGDVTNLNAFLSNFSAAVTDFSGNVSQAYQNVRENVTTFLNTSINQTAQVLLEVTKNITGRAQASDSPFGDRCAARYTAQLTQTPLQVSRAALCLQSELNSFGPVTQLNRIMLDQTKVLAGSSSAQVQARQCSQGLTECIAMHFARFHDLSRQVRDKLAMNSELLARETATIQARVESCTVAIHTDIGDNARMIYTKFENCLNSGA</sequence>
<protein>
    <submittedName>
        <fullName evidence="2 3">Uncharacterized protein</fullName>
    </submittedName>
</protein>
<feature type="signal peptide" evidence="1">
    <location>
        <begin position="1"/>
        <end position="19"/>
    </location>
</feature>
<dbReference type="HOGENOM" id="CLU_044398_0_0_1"/>
<evidence type="ECO:0000313" key="2">
    <source>
        <dbReference type="EMBL" id="EDS43818.1"/>
    </source>
</evidence>
<gene>
    <name evidence="3" type="primary">6036476</name>
    <name evidence="2" type="ORF">CpipJ_CPIJ004877</name>
</gene>
<dbReference type="VEuPathDB" id="VectorBase:CPIJ004877"/>
<dbReference type="Proteomes" id="UP000002320">
    <property type="component" value="Unassembled WGS sequence"/>
</dbReference>
<name>B0WCU2_CULQU</name>
<dbReference type="VEuPathDB" id="VectorBase:CQUJHB014617"/>
<reference evidence="3" key="2">
    <citation type="submission" date="2021-02" db="UniProtKB">
        <authorList>
            <consortium name="EnsemblMetazoa"/>
        </authorList>
    </citation>
    <scope>IDENTIFICATION</scope>
    <source>
        <strain evidence="3">JHB</strain>
    </source>
</reference>
<evidence type="ECO:0000313" key="3">
    <source>
        <dbReference type="EnsemblMetazoa" id="CPIJ004877-PA"/>
    </source>
</evidence>
<feature type="chain" id="PRO_5014566635" evidence="1">
    <location>
        <begin position="20"/>
        <end position="484"/>
    </location>
</feature>
<dbReference type="EnsemblMetazoa" id="CPIJ004877-RA">
    <property type="protein sequence ID" value="CPIJ004877-PA"/>
    <property type="gene ID" value="CPIJ004877"/>
</dbReference>
<dbReference type="eggNOG" id="ENOG502TM38">
    <property type="taxonomic scope" value="Eukaryota"/>
</dbReference>
<evidence type="ECO:0000313" key="4">
    <source>
        <dbReference type="Proteomes" id="UP000002320"/>
    </source>
</evidence>